<evidence type="ECO:0000313" key="3">
    <source>
        <dbReference type="Proteomes" id="UP000016743"/>
    </source>
</evidence>
<proteinExistence type="predicted"/>
<protein>
    <submittedName>
        <fullName evidence="2">Uncharacterized protein</fullName>
    </submittedName>
</protein>
<reference evidence="2 3" key="1">
    <citation type="journal article" date="2013" name="Genome Announc.">
        <title>Complete Genome Sequence of Leifsonia xyli subsp. cynodontis Strain DSM46306, a Gram-Positive Bacterial Pathogen of Grasses.</title>
        <authorList>
            <person name="Monteiro-Vitorello C.B."/>
            <person name="Zerillo M.M."/>
            <person name="Van Sluys M.A."/>
            <person name="Camargo L.E."/>
            <person name="Kitajima J.P."/>
        </authorList>
    </citation>
    <scope>NUCLEOTIDE SEQUENCE [LARGE SCALE GENOMIC DNA]</scope>
    <source>
        <strain evidence="2 3">DSM 46306</strain>
    </source>
</reference>
<gene>
    <name evidence="2" type="ORF">O159_02730</name>
</gene>
<dbReference type="Proteomes" id="UP000016743">
    <property type="component" value="Chromosome"/>
</dbReference>
<evidence type="ECO:0000313" key="2">
    <source>
        <dbReference type="EMBL" id="AGW40502.1"/>
    </source>
</evidence>
<dbReference type="PATRIC" id="fig|1389489.3.peg.258"/>
<dbReference type="KEGG" id="lxy:O159_02730"/>
<keyword evidence="1" id="KW-0732">Signal</keyword>
<evidence type="ECO:0000256" key="1">
    <source>
        <dbReference type="SAM" id="SignalP"/>
    </source>
</evidence>
<dbReference type="RefSeq" id="WP_021753946.1">
    <property type="nucleotide sequence ID" value="NC_022438.1"/>
</dbReference>
<sequence length="61" mass="6397">MTRIRARLAVVVAVAVAGSVAAPAYADQYPSWQDVQNAKANESAASAQVDRINGLIADLKN</sequence>
<accession>U3P6G0</accession>
<dbReference type="STRING" id="1389489.O159_02730"/>
<organism evidence="2 3">
    <name type="scientific">Leifsonia xyli subsp. cynodontis DSM 46306</name>
    <dbReference type="NCBI Taxonomy" id="1389489"/>
    <lineage>
        <taxon>Bacteria</taxon>
        <taxon>Bacillati</taxon>
        <taxon>Actinomycetota</taxon>
        <taxon>Actinomycetes</taxon>
        <taxon>Micrococcales</taxon>
        <taxon>Microbacteriaceae</taxon>
        <taxon>Leifsonia</taxon>
    </lineage>
</organism>
<name>U3P6G0_LEIXC</name>
<dbReference type="AlphaFoldDB" id="U3P6G0"/>
<keyword evidence="3" id="KW-1185">Reference proteome</keyword>
<feature type="chain" id="PRO_5004646821" evidence="1">
    <location>
        <begin position="27"/>
        <end position="61"/>
    </location>
</feature>
<dbReference type="EMBL" id="CP006734">
    <property type="protein sequence ID" value="AGW40502.1"/>
    <property type="molecule type" value="Genomic_DNA"/>
</dbReference>
<dbReference type="HOGENOM" id="CLU_2916980_0_0_11"/>
<feature type="signal peptide" evidence="1">
    <location>
        <begin position="1"/>
        <end position="26"/>
    </location>
</feature>